<organism evidence="2 3">
    <name type="scientific">Dryococelus australis</name>
    <dbReference type="NCBI Taxonomy" id="614101"/>
    <lineage>
        <taxon>Eukaryota</taxon>
        <taxon>Metazoa</taxon>
        <taxon>Ecdysozoa</taxon>
        <taxon>Arthropoda</taxon>
        <taxon>Hexapoda</taxon>
        <taxon>Insecta</taxon>
        <taxon>Pterygota</taxon>
        <taxon>Neoptera</taxon>
        <taxon>Polyneoptera</taxon>
        <taxon>Phasmatodea</taxon>
        <taxon>Verophasmatodea</taxon>
        <taxon>Anareolatae</taxon>
        <taxon>Phasmatidae</taxon>
        <taxon>Eurycanthinae</taxon>
        <taxon>Dryococelus</taxon>
    </lineage>
</organism>
<protein>
    <submittedName>
        <fullName evidence="2">Uncharacterized protein</fullName>
    </submittedName>
</protein>
<dbReference type="Proteomes" id="UP001159363">
    <property type="component" value="Chromosome 8"/>
</dbReference>
<feature type="region of interest" description="Disordered" evidence="1">
    <location>
        <begin position="1"/>
        <end position="64"/>
    </location>
</feature>
<gene>
    <name evidence="2" type="ORF">PR048_023707</name>
</gene>
<evidence type="ECO:0000256" key="1">
    <source>
        <dbReference type="SAM" id="MobiDB-lite"/>
    </source>
</evidence>
<evidence type="ECO:0000313" key="3">
    <source>
        <dbReference type="Proteomes" id="UP001159363"/>
    </source>
</evidence>
<evidence type="ECO:0000313" key="2">
    <source>
        <dbReference type="EMBL" id="KAJ8875806.1"/>
    </source>
</evidence>
<proteinExistence type="predicted"/>
<name>A0ABQ9GUU5_9NEOP</name>
<sequence length="137" mass="15478">MSHIKSLNRKPVQDTDSQDRELTSGGRPDVRQPQPKPKHLPSESSGIRSKATLPPPRNQTPQQTILQKIVSSDNRIIRTPVLFNNKHCLTLVDTAASHNFVRENFIDRKYLRPIESVIQLATHQHTMQTIGEATVTV</sequence>
<dbReference type="EMBL" id="JARBHB010000009">
    <property type="protein sequence ID" value="KAJ8875806.1"/>
    <property type="molecule type" value="Genomic_DNA"/>
</dbReference>
<accession>A0ABQ9GUU5</accession>
<comment type="caution">
    <text evidence="2">The sequence shown here is derived from an EMBL/GenBank/DDBJ whole genome shotgun (WGS) entry which is preliminary data.</text>
</comment>
<reference evidence="2 3" key="1">
    <citation type="submission" date="2023-02" db="EMBL/GenBank/DDBJ databases">
        <title>LHISI_Scaffold_Assembly.</title>
        <authorList>
            <person name="Stuart O.P."/>
            <person name="Cleave R."/>
            <person name="Magrath M.J.L."/>
            <person name="Mikheyev A.S."/>
        </authorList>
    </citation>
    <scope>NUCLEOTIDE SEQUENCE [LARGE SCALE GENOMIC DNA]</scope>
    <source>
        <strain evidence="2">Daus_M_001</strain>
        <tissue evidence="2">Leg muscle</tissue>
    </source>
</reference>
<feature type="compositionally biased region" description="Basic and acidic residues" evidence="1">
    <location>
        <begin position="11"/>
        <end position="22"/>
    </location>
</feature>
<keyword evidence="3" id="KW-1185">Reference proteome</keyword>